<keyword evidence="4" id="KW-1185">Reference proteome</keyword>
<dbReference type="EnsemblProtists" id="EOD07496">
    <property type="protein sequence ID" value="EOD07496"/>
    <property type="gene ID" value="EMIHUDRAFT_218452"/>
</dbReference>
<feature type="transmembrane region" description="Helical" evidence="1">
    <location>
        <begin position="62"/>
        <end position="88"/>
    </location>
</feature>
<feature type="transmembrane region" description="Helical" evidence="1">
    <location>
        <begin position="100"/>
        <end position="122"/>
    </location>
</feature>
<feature type="signal peptide" evidence="2">
    <location>
        <begin position="1"/>
        <end position="17"/>
    </location>
</feature>
<name>A0A0D3I8B1_EMIH1</name>
<reference evidence="3" key="2">
    <citation type="submission" date="2024-10" db="UniProtKB">
        <authorList>
            <consortium name="EnsemblProtists"/>
        </authorList>
    </citation>
    <scope>IDENTIFICATION</scope>
</reference>
<organism evidence="3 4">
    <name type="scientific">Emiliania huxleyi (strain CCMP1516)</name>
    <dbReference type="NCBI Taxonomy" id="280463"/>
    <lineage>
        <taxon>Eukaryota</taxon>
        <taxon>Haptista</taxon>
        <taxon>Haptophyta</taxon>
        <taxon>Prymnesiophyceae</taxon>
        <taxon>Isochrysidales</taxon>
        <taxon>Noelaerhabdaceae</taxon>
        <taxon>Emiliania</taxon>
    </lineage>
</organism>
<accession>A0A0D3I8B1</accession>
<reference evidence="4" key="1">
    <citation type="journal article" date="2013" name="Nature">
        <title>Pan genome of the phytoplankton Emiliania underpins its global distribution.</title>
        <authorList>
            <person name="Read B.A."/>
            <person name="Kegel J."/>
            <person name="Klute M.J."/>
            <person name="Kuo A."/>
            <person name="Lefebvre S.C."/>
            <person name="Maumus F."/>
            <person name="Mayer C."/>
            <person name="Miller J."/>
            <person name="Monier A."/>
            <person name="Salamov A."/>
            <person name="Young J."/>
            <person name="Aguilar M."/>
            <person name="Claverie J.M."/>
            <person name="Frickenhaus S."/>
            <person name="Gonzalez K."/>
            <person name="Herman E.K."/>
            <person name="Lin Y.C."/>
            <person name="Napier J."/>
            <person name="Ogata H."/>
            <person name="Sarno A.F."/>
            <person name="Shmutz J."/>
            <person name="Schroeder D."/>
            <person name="de Vargas C."/>
            <person name="Verret F."/>
            <person name="von Dassow P."/>
            <person name="Valentin K."/>
            <person name="Van de Peer Y."/>
            <person name="Wheeler G."/>
            <person name="Dacks J.B."/>
            <person name="Delwiche C.F."/>
            <person name="Dyhrman S.T."/>
            <person name="Glockner G."/>
            <person name="John U."/>
            <person name="Richards T."/>
            <person name="Worden A.Z."/>
            <person name="Zhang X."/>
            <person name="Grigoriev I.V."/>
            <person name="Allen A.E."/>
            <person name="Bidle K."/>
            <person name="Borodovsky M."/>
            <person name="Bowler C."/>
            <person name="Brownlee C."/>
            <person name="Cock J.M."/>
            <person name="Elias M."/>
            <person name="Gladyshev V.N."/>
            <person name="Groth M."/>
            <person name="Guda C."/>
            <person name="Hadaegh A."/>
            <person name="Iglesias-Rodriguez M.D."/>
            <person name="Jenkins J."/>
            <person name="Jones B.M."/>
            <person name="Lawson T."/>
            <person name="Leese F."/>
            <person name="Lindquist E."/>
            <person name="Lobanov A."/>
            <person name="Lomsadze A."/>
            <person name="Malik S.B."/>
            <person name="Marsh M.E."/>
            <person name="Mackinder L."/>
            <person name="Mock T."/>
            <person name="Mueller-Roeber B."/>
            <person name="Pagarete A."/>
            <person name="Parker M."/>
            <person name="Probert I."/>
            <person name="Quesneville H."/>
            <person name="Raines C."/>
            <person name="Rensing S.A."/>
            <person name="Riano-Pachon D.M."/>
            <person name="Richier S."/>
            <person name="Rokitta S."/>
            <person name="Shiraiwa Y."/>
            <person name="Soanes D.M."/>
            <person name="van der Giezen M."/>
            <person name="Wahlund T.M."/>
            <person name="Williams B."/>
            <person name="Wilson W."/>
            <person name="Wolfe G."/>
            <person name="Wurch L.L."/>
        </authorList>
    </citation>
    <scope>NUCLEOTIDE SEQUENCE</scope>
</reference>
<dbReference type="KEGG" id="ehx:EMIHUDRAFT_218452"/>
<keyword evidence="1" id="KW-1133">Transmembrane helix</keyword>
<dbReference type="Pfam" id="PF03203">
    <property type="entry name" value="MerC"/>
    <property type="match status" value="1"/>
</dbReference>
<dbReference type="GeneID" id="17253615"/>
<evidence type="ECO:0008006" key="5">
    <source>
        <dbReference type="Google" id="ProtNLM"/>
    </source>
</evidence>
<proteinExistence type="predicted"/>
<sequence>MLRRFLLVAALAGLADALLPPPLRATATKQASTSGSRPFCFLTAKAEEEGSSWRTQLNRVSLFASLACAVDCTVFPVLLAALPLIGAISTGGATAWLHKASHAAALWFVGPVGGLAVAANWFQHKRAFVALWGLSGIALIILANVHLPHMILGLSMPHAIAQFLHTHHSLLNVLGCGVLLSSQRHAHSLTCCGGGHSH</sequence>
<dbReference type="InterPro" id="IPR004891">
    <property type="entry name" value="Mercury-R_MerC"/>
</dbReference>
<evidence type="ECO:0000256" key="2">
    <source>
        <dbReference type="SAM" id="SignalP"/>
    </source>
</evidence>
<evidence type="ECO:0000313" key="4">
    <source>
        <dbReference type="Proteomes" id="UP000013827"/>
    </source>
</evidence>
<feature type="chain" id="PRO_5044290965" description="MerC domain-containing protein" evidence="2">
    <location>
        <begin position="18"/>
        <end position="198"/>
    </location>
</feature>
<dbReference type="PaxDb" id="2903-EOD07496"/>
<keyword evidence="2" id="KW-0732">Signal</keyword>
<protein>
    <recommendedName>
        <fullName evidence="5">MerC domain-containing protein</fullName>
    </recommendedName>
</protein>
<evidence type="ECO:0000256" key="1">
    <source>
        <dbReference type="SAM" id="Phobius"/>
    </source>
</evidence>
<dbReference type="Proteomes" id="UP000013827">
    <property type="component" value="Unassembled WGS sequence"/>
</dbReference>
<keyword evidence="1" id="KW-0812">Transmembrane</keyword>
<dbReference type="GO" id="GO:0016020">
    <property type="term" value="C:membrane"/>
    <property type="evidence" value="ECO:0007669"/>
    <property type="project" value="InterPro"/>
</dbReference>
<evidence type="ECO:0000313" key="3">
    <source>
        <dbReference type="EnsemblProtists" id="EOD07496"/>
    </source>
</evidence>
<dbReference type="GO" id="GO:0015097">
    <property type="term" value="F:mercury ion transmembrane transporter activity"/>
    <property type="evidence" value="ECO:0007669"/>
    <property type="project" value="InterPro"/>
</dbReference>
<dbReference type="AlphaFoldDB" id="A0A0D3I8B1"/>
<feature type="transmembrane region" description="Helical" evidence="1">
    <location>
        <begin position="128"/>
        <end position="147"/>
    </location>
</feature>
<dbReference type="RefSeq" id="XP_005759925.1">
    <property type="nucleotide sequence ID" value="XM_005759868.1"/>
</dbReference>
<keyword evidence="1" id="KW-0472">Membrane</keyword>
<dbReference type="HOGENOM" id="CLU_1380371_0_0_1"/>